<name>A0A3N0VV59_9FLAO</name>
<dbReference type="PANTHER" id="PTHR12526:SF630">
    <property type="entry name" value="GLYCOSYLTRANSFERASE"/>
    <property type="match status" value="1"/>
</dbReference>
<evidence type="ECO:0000313" key="2">
    <source>
        <dbReference type="EMBL" id="ROH95778.1"/>
    </source>
</evidence>
<dbReference type="CDD" id="cd03801">
    <property type="entry name" value="GT4_PimA-like"/>
    <property type="match status" value="1"/>
</dbReference>
<sequence length="398" mass="45197">MNPSKMNMPKKILFISHEASLSGAPILVLNLLKRLKQEKETYTIDVLLIRGGELYEDFAQISNNIIVAHYHLQSFSFVKRNLKRIQSIIFRKKENHQDKIDKITSSLILNKYNLVYGNTMESLEWTIPFYKKNIPTIVAIHELSFGIESTYPKEFVLENISNITKIIAGSKAVGDNLVTKYGADPKKINVVHSFVDSVLTIQKDKESLRKELGIKNDDLIVGIASSQELRKGTDMIPLLVKKIKQKTDINFKFINLGGTSKNPAVRCAKIDAEKLGIDDTLIFVDHNKFPNDYINLFDIFLLMSREDPFPLVMLTAAKLKKPIVAFEKSGGAVEFLGDNHGILIPYLDLDTMASEIIKLLNDSKLRESYGKNIHKRLEEEYSDTKLTAEIFHIINSLI</sequence>
<dbReference type="EMBL" id="RJTX01000004">
    <property type="protein sequence ID" value="ROH95778.1"/>
    <property type="molecule type" value="Genomic_DNA"/>
</dbReference>
<feature type="domain" description="Glycosyl transferase family 1" evidence="1">
    <location>
        <begin position="204"/>
        <end position="375"/>
    </location>
</feature>
<accession>A0A3N0VV59</accession>
<dbReference type="SUPFAM" id="SSF53756">
    <property type="entry name" value="UDP-Glycosyltransferase/glycogen phosphorylase"/>
    <property type="match status" value="1"/>
</dbReference>
<dbReference type="Proteomes" id="UP000269375">
    <property type="component" value="Unassembled WGS sequence"/>
</dbReference>
<dbReference type="GO" id="GO:0016757">
    <property type="term" value="F:glycosyltransferase activity"/>
    <property type="evidence" value="ECO:0007669"/>
    <property type="project" value="InterPro"/>
</dbReference>
<dbReference type="AlphaFoldDB" id="A0A3N0VV59"/>
<dbReference type="OrthoDB" id="655095at2"/>
<evidence type="ECO:0000313" key="3">
    <source>
        <dbReference type="Proteomes" id="UP000269375"/>
    </source>
</evidence>
<dbReference type="Gene3D" id="3.40.50.2000">
    <property type="entry name" value="Glycogen Phosphorylase B"/>
    <property type="match status" value="2"/>
</dbReference>
<dbReference type="PANTHER" id="PTHR12526">
    <property type="entry name" value="GLYCOSYLTRANSFERASE"/>
    <property type="match status" value="1"/>
</dbReference>
<dbReference type="Pfam" id="PF00534">
    <property type="entry name" value="Glycos_transf_1"/>
    <property type="match status" value="1"/>
</dbReference>
<comment type="caution">
    <text evidence="2">The sequence shown here is derived from an EMBL/GenBank/DDBJ whole genome shotgun (WGS) entry which is preliminary data.</text>
</comment>
<organism evidence="2 3">
    <name type="scientific">Chryseobacterium daecheongense</name>
    <dbReference type="NCBI Taxonomy" id="192389"/>
    <lineage>
        <taxon>Bacteria</taxon>
        <taxon>Pseudomonadati</taxon>
        <taxon>Bacteroidota</taxon>
        <taxon>Flavobacteriia</taxon>
        <taxon>Flavobacteriales</taxon>
        <taxon>Weeksellaceae</taxon>
        <taxon>Chryseobacterium group</taxon>
        <taxon>Chryseobacterium</taxon>
    </lineage>
</organism>
<dbReference type="InterPro" id="IPR001296">
    <property type="entry name" value="Glyco_trans_1"/>
</dbReference>
<evidence type="ECO:0000259" key="1">
    <source>
        <dbReference type="Pfam" id="PF00534"/>
    </source>
</evidence>
<protein>
    <submittedName>
        <fullName evidence="2">Glycosyltransferase</fullName>
    </submittedName>
</protein>
<proteinExistence type="predicted"/>
<reference evidence="2 3" key="1">
    <citation type="submission" date="2018-11" db="EMBL/GenBank/DDBJ databases">
        <title>Proposal to divide the Flavobacteriaceae and reorganize its genera based on Amino Acid Identity values calculated from whole genome sequences.</title>
        <authorList>
            <person name="Nicholson A.C."/>
            <person name="Gulvik C.A."/>
            <person name="Whitney A.M."/>
            <person name="Humrighouse B.W."/>
            <person name="Bell M."/>
            <person name="Holmes B."/>
            <person name="Steigerwalt A."/>
            <person name="Villarma A."/>
            <person name="Sheth M."/>
            <person name="Batra D."/>
            <person name="Pryor J."/>
            <person name="Bernardet J.-F."/>
            <person name="Hugo C."/>
            <person name="Kampfer P."/>
            <person name="Newman J."/>
            <person name="Mcquiston J.R."/>
        </authorList>
    </citation>
    <scope>NUCLEOTIDE SEQUENCE [LARGE SCALE GENOMIC DNA]</scope>
    <source>
        <strain evidence="2 3">DSM 15235</strain>
    </source>
</reference>
<keyword evidence="2" id="KW-0808">Transferase</keyword>
<dbReference type="RefSeq" id="WP_123263793.1">
    <property type="nucleotide sequence ID" value="NZ_RJTX01000004.1"/>
</dbReference>
<gene>
    <name evidence="2" type="ORF">EGI05_14725</name>
</gene>